<name>A0A6J7WUH4_9CAUD</name>
<dbReference type="Pfam" id="PF11053">
    <property type="entry name" value="DNA_Packaging"/>
    <property type="match status" value="1"/>
</dbReference>
<accession>A0A6J7WUH4</accession>
<dbReference type="Gene3D" id="1.10.287.1060">
    <property type="entry name" value="ESAT-6-like"/>
    <property type="match status" value="1"/>
</dbReference>
<organism evidence="1">
    <name type="scientific">uncultured Caudovirales phage</name>
    <dbReference type="NCBI Taxonomy" id="2100421"/>
    <lineage>
        <taxon>Viruses</taxon>
        <taxon>Duplodnaviria</taxon>
        <taxon>Heunggongvirae</taxon>
        <taxon>Uroviricota</taxon>
        <taxon>Caudoviricetes</taxon>
        <taxon>Peduoviridae</taxon>
        <taxon>Maltschvirus</taxon>
        <taxon>Maltschvirus maltsch</taxon>
    </lineage>
</organism>
<reference evidence="1" key="1">
    <citation type="submission" date="2020-05" db="EMBL/GenBank/DDBJ databases">
        <authorList>
            <person name="Chiriac C."/>
            <person name="Salcher M."/>
            <person name="Ghai R."/>
            <person name="Kavagutti S V."/>
        </authorList>
    </citation>
    <scope>NUCLEOTIDE SEQUENCE</scope>
</reference>
<dbReference type="EMBL" id="LR798293">
    <property type="protein sequence ID" value="CAB5221626.1"/>
    <property type="molecule type" value="Genomic_DNA"/>
</dbReference>
<protein>
    <submittedName>
        <fullName evidence="1">Small terminase protein</fullName>
    </submittedName>
</protein>
<dbReference type="InterPro" id="IPR020342">
    <property type="entry name" value="Phage_T4_Gp16_DNA-pack"/>
</dbReference>
<proteinExistence type="predicted"/>
<evidence type="ECO:0000313" key="1">
    <source>
        <dbReference type="EMBL" id="CAB5221626.1"/>
    </source>
</evidence>
<sequence length="138" mass="15321">MKIDDNLSEVFDIAPVAKNEVIVNETVVIDNPDNKIESDYDITRANLRSLLTTGQDALMQALEVAKQSEHPRAFEVVGNLMKQLADVNQQLMDLHQQKQKLDAPKDGGSKKEVTNNNVIFTGSTAELNKLIKNMSKGE</sequence>
<gene>
    <name evidence="1" type="ORF">UFOVP240_218</name>
</gene>